<sequence>MHIRRIVTVLALAMVGVVSVASPALAWATTLCVCPNAITAHVGEQFNVTLTATNQDNAGRVYRIHSTDLSSYTDLVSCAGSPVAVTASTCASDGGTGYQTKVPISSAASGENVTFTLLATAVHSTQTVTAEVVVGGIVQASATFTITVLDGRADLKVKPADARRDAGKLAVTFVAENLGPSSDPHAKVTVSADSWLGGVVRVNDTDGFDCDHHGSVATCTKAPMDASHSARFEVDYQPGLLLIGTFGISIQIDGTNDPDLSNNHRTLRCTFVTGLLSGCA</sequence>
<protein>
    <submittedName>
        <fullName evidence="2">Uncharacterized protein</fullName>
    </submittedName>
</protein>
<keyword evidence="3" id="KW-1185">Reference proteome</keyword>
<reference evidence="3" key="1">
    <citation type="journal article" date="2019" name="Int. J. Syst. Evol. Microbiol.">
        <title>The Global Catalogue of Microorganisms (GCM) 10K type strain sequencing project: providing services to taxonomists for standard genome sequencing and annotation.</title>
        <authorList>
            <consortium name="The Broad Institute Genomics Platform"/>
            <consortium name="The Broad Institute Genome Sequencing Center for Infectious Disease"/>
            <person name="Wu L."/>
            <person name="Ma J."/>
        </authorList>
    </citation>
    <scope>NUCLEOTIDE SEQUENCE [LARGE SCALE GENOMIC DNA]</scope>
    <source>
        <strain evidence="3">JCM 18304</strain>
    </source>
</reference>
<feature type="signal peptide" evidence="1">
    <location>
        <begin position="1"/>
        <end position="26"/>
    </location>
</feature>
<evidence type="ECO:0000313" key="2">
    <source>
        <dbReference type="EMBL" id="GAA5194120.1"/>
    </source>
</evidence>
<dbReference type="RefSeq" id="WP_345634871.1">
    <property type="nucleotide sequence ID" value="NZ_BAABJQ010000020.1"/>
</dbReference>
<gene>
    <name evidence="2" type="ORF">GCM10023322_57740</name>
</gene>
<organism evidence="2 3">
    <name type="scientific">Rugosimonospora acidiphila</name>
    <dbReference type="NCBI Taxonomy" id="556531"/>
    <lineage>
        <taxon>Bacteria</taxon>
        <taxon>Bacillati</taxon>
        <taxon>Actinomycetota</taxon>
        <taxon>Actinomycetes</taxon>
        <taxon>Micromonosporales</taxon>
        <taxon>Micromonosporaceae</taxon>
        <taxon>Rugosimonospora</taxon>
    </lineage>
</organism>
<keyword evidence="1" id="KW-0732">Signal</keyword>
<dbReference type="EMBL" id="BAABJQ010000020">
    <property type="protein sequence ID" value="GAA5194120.1"/>
    <property type="molecule type" value="Genomic_DNA"/>
</dbReference>
<evidence type="ECO:0000256" key="1">
    <source>
        <dbReference type="SAM" id="SignalP"/>
    </source>
</evidence>
<dbReference type="Proteomes" id="UP001501570">
    <property type="component" value="Unassembled WGS sequence"/>
</dbReference>
<feature type="chain" id="PRO_5046768217" evidence="1">
    <location>
        <begin position="27"/>
        <end position="280"/>
    </location>
</feature>
<accession>A0ABP9SFH0</accession>
<proteinExistence type="predicted"/>
<name>A0ABP9SFH0_9ACTN</name>
<comment type="caution">
    <text evidence="2">The sequence shown here is derived from an EMBL/GenBank/DDBJ whole genome shotgun (WGS) entry which is preliminary data.</text>
</comment>
<evidence type="ECO:0000313" key="3">
    <source>
        <dbReference type="Proteomes" id="UP001501570"/>
    </source>
</evidence>